<reference evidence="2 3" key="1">
    <citation type="submission" date="2020-08" db="EMBL/GenBank/DDBJ databases">
        <title>Genomic Encyclopedia of Type Strains, Phase IV (KMG-IV): sequencing the most valuable type-strain genomes for metagenomic binning, comparative biology and taxonomic classification.</title>
        <authorList>
            <person name="Goeker M."/>
        </authorList>
    </citation>
    <scope>NUCLEOTIDE SEQUENCE [LARGE SCALE GENOMIC DNA]</scope>
    <source>
        <strain evidence="2 3">YIM 65646</strain>
    </source>
</reference>
<dbReference type="Pfam" id="PF00753">
    <property type="entry name" value="Lactamase_B"/>
    <property type="match status" value="1"/>
</dbReference>
<dbReference type="Proteomes" id="UP000548476">
    <property type="component" value="Unassembled WGS sequence"/>
</dbReference>
<evidence type="ECO:0000313" key="2">
    <source>
        <dbReference type="EMBL" id="MBB6035190.1"/>
    </source>
</evidence>
<organism evidence="2 3">
    <name type="scientific">Phytomonospora endophytica</name>
    <dbReference type="NCBI Taxonomy" id="714109"/>
    <lineage>
        <taxon>Bacteria</taxon>
        <taxon>Bacillati</taxon>
        <taxon>Actinomycetota</taxon>
        <taxon>Actinomycetes</taxon>
        <taxon>Micromonosporales</taxon>
        <taxon>Micromonosporaceae</taxon>
        <taxon>Phytomonospora</taxon>
    </lineage>
</organism>
<gene>
    <name evidence="2" type="ORF">HNR73_003047</name>
</gene>
<sequence length="251" mass="27497">MHSIERLSGRVWLYPGDADAANIQGSVAVITGDDGSVVVDAGHSPAVGSLVRRAMREAGLPDARWLVYTHHHWDHTWGARAWDGVEIIGHASGAEILGEEAKRPWSEEYLRAGMVADPLLEPSYSARIRAMAGSWEGFAILPPTRVFTDSLTLPYDVEVRHVGGGHAPDSTVVVVPDASVMLLGDSFYAPPFHVRKADDTTDLAMVRRFLSEGYEWYVDSHSPPRRRGGWSAAAGLMTATGRFRRRPRGES</sequence>
<dbReference type="EMBL" id="JACHGT010000006">
    <property type="protein sequence ID" value="MBB6035190.1"/>
    <property type="molecule type" value="Genomic_DNA"/>
</dbReference>
<dbReference type="SUPFAM" id="SSF56281">
    <property type="entry name" value="Metallo-hydrolase/oxidoreductase"/>
    <property type="match status" value="1"/>
</dbReference>
<proteinExistence type="predicted"/>
<feature type="domain" description="Metallo-beta-lactamase" evidence="1">
    <location>
        <begin position="24"/>
        <end position="221"/>
    </location>
</feature>
<dbReference type="InterPro" id="IPR001279">
    <property type="entry name" value="Metallo-B-lactamas"/>
</dbReference>
<dbReference type="RefSeq" id="WP_203685725.1">
    <property type="nucleotide sequence ID" value="NZ_BONT01000006.1"/>
</dbReference>
<evidence type="ECO:0000259" key="1">
    <source>
        <dbReference type="SMART" id="SM00849"/>
    </source>
</evidence>
<protein>
    <submittedName>
        <fullName evidence="2">Glyoxylase-like metal-dependent hydrolase (Beta-lactamase superfamily II)</fullName>
    </submittedName>
</protein>
<keyword evidence="2" id="KW-0378">Hydrolase</keyword>
<evidence type="ECO:0000313" key="3">
    <source>
        <dbReference type="Proteomes" id="UP000548476"/>
    </source>
</evidence>
<keyword evidence="3" id="KW-1185">Reference proteome</keyword>
<dbReference type="InterPro" id="IPR036866">
    <property type="entry name" value="RibonucZ/Hydroxyglut_hydro"/>
</dbReference>
<dbReference type="PANTHER" id="PTHR42951">
    <property type="entry name" value="METALLO-BETA-LACTAMASE DOMAIN-CONTAINING"/>
    <property type="match status" value="1"/>
</dbReference>
<accession>A0A841FT84</accession>
<dbReference type="Gene3D" id="3.60.15.10">
    <property type="entry name" value="Ribonuclease Z/Hydroxyacylglutathione hydrolase-like"/>
    <property type="match status" value="1"/>
</dbReference>
<dbReference type="SMART" id="SM00849">
    <property type="entry name" value="Lactamase_B"/>
    <property type="match status" value="1"/>
</dbReference>
<dbReference type="InterPro" id="IPR050855">
    <property type="entry name" value="NDM-1-like"/>
</dbReference>
<comment type="caution">
    <text evidence="2">The sequence shown here is derived from an EMBL/GenBank/DDBJ whole genome shotgun (WGS) entry which is preliminary data.</text>
</comment>
<dbReference type="AlphaFoldDB" id="A0A841FT84"/>
<name>A0A841FT84_9ACTN</name>
<dbReference type="GO" id="GO:0016787">
    <property type="term" value="F:hydrolase activity"/>
    <property type="evidence" value="ECO:0007669"/>
    <property type="project" value="UniProtKB-KW"/>
</dbReference>
<dbReference type="PANTHER" id="PTHR42951:SF4">
    <property type="entry name" value="ACYL-COENZYME A THIOESTERASE MBLAC2"/>
    <property type="match status" value="1"/>
</dbReference>